<evidence type="ECO:0000256" key="1">
    <source>
        <dbReference type="SAM" id="Phobius"/>
    </source>
</evidence>
<evidence type="ECO:0000313" key="2">
    <source>
        <dbReference type="EMBL" id="RKP28131.1"/>
    </source>
</evidence>
<gene>
    <name evidence="2" type="ORF">SYNPS1DRAFT_26275</name>
</gene>
<protein>
    <submittedName>
        <fullName evidence="2">Uncharacterized protein</fullName>
    </submittedName>
</protein>
<dbReference type="EMBL" id="KZ989116">
    <property type="protein sequence ID" value="RKP28131.1"/>
    <property type="molecule type" value="Genomic_DNA"/>
</dbReference>
<proteinExistence type="predicted"/>
<evidence type="ECO:0000313" key="3">
    <source>
        <dbReference type="Proteomes" id="UP000278143"/>
    </source>
</evidence>
<keyword evidence="3" id="KW-1185">Reference proteome</keyword>
<accession>A0A4P9Z860</accession>
<keyword evidence="1" id="KW-1133">Transmembrane helix</keyword>
<sequence>MANVDYQLGFSSTEPAVLCLSVCLPVCLSSITIATLSAALHRSIRHCLIHQLNVIIIIIMKIVTVIVIAAIAAIAGLAAVEAQPALMRRDPSQQISQKVAQQIGHQLKEILHKKQLIAAKLPSVSGQEKQQLAQQLKDLH</sequence>
<keyword evidence="1" id="KW-0472">Membrane</keyword>
<feature type="transmembrane region" description="Helical" evidence="1">
    <location>
        <begin position="15"/>
        <end position="40"/>
    </location>
</feature>
<organism evidence="2 3">
    <name type="scientific">Syncephalis pseudoplumigaleata</name>
    <dbReference type="NCBI Taxonomy" id="1712513"/>
    <lineage>
        <taxon>Eukaryota</taxon>
        <taxon>Fungi</taxon>
        <taxon>Fungi incertae sedis</taxon>
        <taxon>Zoopagomycota</taxon>
        <taxon>Zoopagomycotina</taxon>
        <taxon>Zoopagomycetes</taxon>
        <taxon>Zoopagales</taxon>
        <taxon>Piptocephalidaceae</taxon>
        <taxon>Syncephalis</taxon>
    </lineage>
</organism>
<name>A0A4P9Z860_9FUNG</name>
<dbReference type="Proteomes" id="UP000278143">
    <property type="component" value="Unassembled WGS sequence"/>
</dbReference>
<feature type="transmembrane region" description="Helical" evidence="1">
    <location>
        <begin position="52"/>
        <end position="80"/>
    </location>
</feature>
<reference evidence="3" key="1">
    <citation type="journal article" date="2018" name="Nat. Microbiol.">
        <title>Leveraging single-cell genomics to expand the fungal tree of life.</title>
        <authorList>
            <person name="Ahrendt S.R."/>
            <person name="Quandt C.A."/>
            <person name="Ciobanu D."/>
            <person name="Clum A."/>
            <person name="Salamov A."/>
            <person name="Andreopoulos B."/>
            <person name="Cheng J.F."/>
            <person name="Woyke T."/>
            <person name="Pelin A."/>
            <person name="Henrissat B."/>
            <person name="Reynolds N.K."/>
            <person name="Benny G.L."/>
            <person name="Smith M.E."/>
            <person name="James T.Y."/>
            <person name="Grigoriev I.V."/>
        </authorList>
    </citation>
    <scope>NUCLEOTIDE SEQUENCE [LARGE SCALE GENOMIC DNA]</scope>
    <source>
        <strain evidence="3">Benny S71-1</strain>
    </source>
</reference>
<dbReference type="AlphaFoldDB" id="A0A4P9Z860"/>
<keyword evidence="1" id="KW-0812">Transmembrane</keyword>